<dbReference type="AlphaFoldDB" id="A0A975LBN6"/>
<gene>
    <name evidence="1" type="ORF">KGD82_13550</name>
</gene>
<evidence type="ECO:0000313" key="1">
    <source>
        <dbReference type="EMBL" id="QVJ03054.1"/>
    </source>
</evidence>
<protein>
    <submittedName>
        <fullName evidence="1">Uncharacterized protein</fullName>
    </submittedName>
</protein>
<accession>A0A975LBN6</accession>
<dbReference type="KEGG" id="nec:KGD82_13550"/>
<reference evidence="1" key="1">
    <citation type="submission" date="2021-05" db="EMBL/GenBank/DDBJ databases">
        <authorList>
            <person name="Kaiqin L."/>
            <person name="Jian G."/>
        </authorList>
    </citation>
    <scope>NUCLEOTIDE SEQUENCE</scope>
    <source>
        <strain evidence="1">HDS5</strain>
    </source>
</reference>
<dbReference type="Proteomes" id="UP000682416">
    <property type="component" value="Chromosome"/>
</dbReference>
<dbReference type="EMBL" id="CP074402">
    <property type="protein sequence ID" value="QVJ03054.1"/>
    <property type="molecule type" value="Genomic_DNA"/>
</dbReference>
<name>A0A975LBN6_9ACTN</name>
<keyword evidence="2" id="KW-1185">Reference proteome</keyword>
<organism evidence="1 2">
    <name type="scientific">Nocardiopsis eucommiae</name>
    <dbReference type="NCBI Taxonomy" id="2831970"/>
    <lineage>
        <taxon>Bacteria</taxon>
        <taxon>Bacillati</taxon>
        <taxon>Actinomycetota</taxon>
        <taxon>Actinomycetes</taxon>
        <taxon>Streptosporangiales</taxon>
        <taxon>Nocardiopsidaceae</taxon>
        <taxon>Nocardiopsis</taxon>
    </lineage>
</organism>
<evidence type="ECO:0000313" key="2">
    <source>
        <dbReference type="Proteomes" id="UP000682416"/>
    </source>
</evidence>
<sequence>MTESQGTQDIQAQAREAILSKIASMAPLAGNPGGVKDLAEAYALVVSVDEEEVAGSAYDR</sequence>
<proteinExistence type="predicted"/>